<dbReference type="InterPro" id="IPR051610">
    <property type="entry name" value="GPI/OXD"/>
</dbReference>
<dbReference type="AlphaFoldDB" id="A0A948W531"/>
<gene>
    <name evidence="3" type="ORF">KJ970_18210</name>
</gene>
<sequence>MIARKYQDVPAQPVEGTPGAAIRWLIAQKDGAPNFAMRIIEIQEGSASPHHTHPSEHEVFILEGNGVVRSEEGDKPIAPGIFVFVPPEEKHQFVNTGSGLLRFICIVPLEK</sequence>
<dbReference type="Gene3D" id="2.60.120.10">
    <property type="entry name" value="Jelly Rolls"/>
    <property type="match status" value="1"/>
</dbReference>
<dbReference type="EMBL" id="JAHJDP010000104">
    <property type="protein sequence ID" value="MBU2692857.1"/>
    <property type="molecule type" value="Genomic_DNA"/>
</dbReference>
<dbReference type="SUPFAM" id="SSF51182">
    <property type="entry name" value="RmlC-like cupins"/>
    <property type="match status" value="1"/>
</dbReference>
<dbReference type="InterPro" id="IPR011051">
    <property type="entry name" value="RmlC_Cupin_sf"/>
</dbReference>
<dbReference type="GO" id="GO:0046872">
    <property type="term" value="F:metal ion binding"/>
    <property type="evidence" value="ECO:0007669"/>
    <property type="project" value="UniProtKB-KW"/>
</dbReference>
<proteinExistence type="predicted"/>
<dbReference type="InterPro" id="IPR013096">
    <property type="entry name" value="Cupin_2"/>
</dbReference>
<dbReference type="Proteomes" id="UP000777784">
    <property type="component" value="Unassembled WGS sequence"/>
</dbReference>
<evidence type="ECO:0000256" key="1">
    <source>
        <dbReference type="ARBA" id="ARBA00022723"/>
    </source>
</evidence>
<evidence type="ECO:0000313" key="3">
    <source>
        <dbReference type="EMBL" id="MBU2692857.1"/>
    </source>
</evidence>
<dbReference type="PANTHER" id="PTHR35848">
    <property type="entry name" value="OXALATE-BINDING PROTEIN"/>
    <property type="match status" value="1"/>
</dbReference>
<reference evidence="3" key="1">
    <citation type="submission" date="2021-05" db="EMBL/GenBank/DDBJ databases">
        <title>Energy efficiency and biological interactions define the core microbiome of deep oligotrophic groundwater.</title>
        <authorList>
            <person name="Mehrshad M."/>
            <person name="Lopez-Fernandez M."/>
            <person name="Bell E."/>
            <person name="Bernier-Latmani R."/>
            <person name="Bertilsson S."/>
            <person name="Dopson M."/>
        </authorList>
    </citation>
    <scope>NUCLEOTIDE SEQUENCE</scope>
    <source>
        <strain evidence="3">Modern_marine.mb.64</strain>
    </source>
</reference>
<dbReference type="Pfam" id="PF07883">
    <property type="entry name" value="Cupin_2"/>
    <property type="match status" value="1"/>
</dbReference>
<name>A0A948W531_UNCEI</name>
<dbReference type="InterPro" id="IPR014710">
    <property type="entry name" value="RmlC-like_jellyroll"/>
</dbReference>
<evidence type="ECO:0000259" key="2">
    <source>
        <dbReference type="Pfam" id="PF07883"/>
    </source>
</evidence>
<comment type="caution">
    <text evidence="3">The sequence shown here is derived from an EMBL/GenBank/DDBJ whole genome shotgun (WGS) entry which is preliminary data.</text>
</comment>
<evidence type="ECO:0000313" key="4">
    <source>
        <dbReference type="Proteomes" id="UP000777784"/>
    </source>
</evidence>
<keyword evidence="1" id="KW-0479">Metal-binding</keyword>
<dbReference type="PANTHER" id="PTHR35848:SF6">
    <property type="entry name" value="CUPIN TYPE-2 DOMAIN-CONTAINING PROTEIN"/>
    <property type="match status" value="1"/>
</dbReference>
<accession>A0A948W531</accession>
<organism evidence="3 4">
    <name type="scientific">Eiseniibacteriota bacterium</name>
    <dbReference type="NCBI Taxonomy" id="2212470"/>
    <lineage>
        <taxon>Bacteria</taxon>
        <taxon>Candidatus Eiseniibacteriota</taxon>
    </lineage>
</organism>
<protein>
    <submittedName>
        <fullName evidence="3">Cupin domain-containing protein</fullName>
    </submittedName>
</protein>
<dbReference type="CDD" id="cd02222">
    <property type="entry name" value="cupin_TM1459-like"/>
    <property type="match status" value="1"/>
</dbReference>
<feature type="domain" description="Cupin type-2" evidence="2">
    <location>
        <begin position="39"/>
        <end position="107"/>
    </location>
</feature>